<dbReference type="GO" id="GO:0008889">
    <property type="term" value="F:glycerophosphodiester phosphodiesterase activity"/>
    <property type="evidence" value="ECO:0007669"/>
    <property type="project" value="UniProtKB-EC"/>
</dbReference>
<comment type="caution">
    <text evidence="9">The sequence shown here is derived from an EMBL/GenBank/DDBJ whole genome shotgun (WGS) entry which is preliminary data.</text>
</comment>
<dbReference type="PROSITE" id="PS51704">
    <property type="entry name" value="GP_PDE"/>
    <property type="match status" value="2"/>
</dbReference>
<keyword evidence="5" id="KW-0378">Hydrolase</keyword>
<evidence type="ECO:0000256" key="2">
    <source>
        <dbReference type="ARBA" id="ARBA00012247"/>
    </source>
</evidence>
<comment type="catalytic activity">
    <reaction evidence="6">
        <text>a sn-glycero-3-phosphodiester + H2O = an alcohol + sn-glycerol 3-phosphate + H(+)</text>
        <dbReference type="Rhea" id="RHEA:12969"/>
        <dbReference type="ChEBI" id="CHEBI:15377"/>
        <dbReference type="ChEBI" id="CHEBI:15378"/>
        <dbReference type="ChEBI" id="CHEBI:30879"/>
        <dbReference type="ChEBI" id="CHEBI:57597"/>
        <dbReference type="ChEBI" id="CHEBI:83408"/>
        <dbReference type="EC" id="3.1.4.46"/>
    </reaction>
</comment>
<feature type="domain" description="GP-PDE" evidence="8">
    <location>
        <begin position="43"/>
        <end position="341"/>
    </location>
</feature>
<protein>
    <recommendedName>
        <fullName evidence="2">glycerophosphodiester phosphodiesterase</fullName>
        <ecNumber evidence="2">3.1.4.46</ecNumber>
    </recommendedName>
</protein>
<evidence type="ECO:0000256" key="1">
    <source>
        <dbReference type="ARBA" id="ARBA00007277"/>
    </source>
</evidence>
<reference evidence="9 10" key="1">
    <citation type="submission" date="2020-08" db="EMBL/GenBank/DDBJ databases">
        <title>Plant Genome Project.</title>
        <authorList>
            <person name="Zhang R.-G."/>
        </authorList>
    </citation>
    <scope>NUCLEOTIDE SEQUENCE [LARGE SCALE GENOMIC DNA]</scope>
    <source>
        <tissue evidence="9">Rhizome</tissue>
    </source>
</reference>
<dbReference type="AlphaFoldDB" id="A0A8J5L0Z8"/>
<proteinExistence type="inferred from homology"/>
<gene>
    <name evidence="9" type="ORF">ZIOFF_040410</name>
</gene>
<dbReference type="FunFam" id="3.20.20.190:FF:000013">
    <property type="entry name" value="Glycerophosphodiester phosphodiesterase GDPDL3"/>
    <property type="match status" value="1"/>
</dbReference>
<dbReference type="Gene3D" id="3.20.20.190">
    <property type="entry name" value="Phosphatidylinositol (PI) phosphodiesterase"/>
    <property type="match status" value="2"/>
</dbReference>
<comment type="similarity">
    <text evidence="1">Belongs to the glycerophosphoryl diester phosphodiesterase family.</text>
</comment>
<feature type="chain" id="PRO_5035325156" description="glycerophosphodiester phosphodiesterase" evidence="7">
    <location>
        <begin position="30"/>
        <end position="530"/>
    </location>
</feature>
<evidence type="ECO:0000313" key="9">
    <source>
        <dbReference type="EMBL" id="KAG6500562.1"/>
    </source>
</evidence>
<dbReference type="SUPFAM" id="SSF51695">
    <property type="entry name" value="PLC-like phosphodiesterases"/>
    <property type="match status" value="2"/>
</dbReference>
<keyword evidence="10" id="KW-1185">Reference proteome</keyword>
<dbReference type="GO" id="GO:0006629">
    <property type="term" value="P:lipid metabolic process"/>
    <property type="evidence" value="ECO:0007669"/>
    <property type="project" value="InterPro"/>
</dbReference>
<feature type="domain" description="GP-PDE" evidence="8">
    <location>
        <begin position="357"/>
        <end position="530"/>
    </location>
</feature>
<evidence type="ECO:0000256" key="4">
    <source>
        <dbReference type="ARBA" id="ARBA00022798"/>
    </source>
</evidence>
<keyword evidence="3 7" id="KW-0732">Signal</keyword>
<evidence type="ECO:0000256" key="3">
    <source>
        <dbReference type="ARBA" id="ARBA00022729"/>
    </source>
</evidence>
<dbReference type="GO" id="GO:0006071">
    <property type="term" value="P:glycerol metabolic process"/>
    <property type="evidence" value="ECO:0007669"/>
    <property type="project" value="UniProtKB-KW"/>
</dbReference>
<dbReference type="EMBL" id="JACMSC010000011">
    <property type="protein sequence ID" value="KAG6500562.1"/>
    <property type="molecule type" value="Genomic_DNA"/>
</dbReference>
<dbReference type="EC" id="3.1.4.46" evidence="2"/>
<name>A0A8J5L0Z8_ZINOF</name>
<evidence type="ECO:0000259" key="8">
    <source>
        <dbReference type="PROSITE" id="PS51704"/>
    </source>
</evidence>
<keyword evidence="4" id="KW-0319">Glycerol metabolism</keyword>
<evidence type="ECO:0000313" key="10">
    <source>
        <dbReference type="Proteomes" id="UP000734854"/>
    </source>
</evidence>
<dbReference type="PANTHER" id="PTHR43620:SF7">
    <property type="entry name" value="GLYCEROPHOSPHODIESTER PHOSPHODIESTERASE GDPD5-RELATED"/>
    <property type="match status" value="1"/>
</dbReference>
<dbReference type="InterPro" id="IPR030395">
    <property type="entry name" value="GP_PDE_dom"/>
</dbReference>
<accession>A0A8J5L0Z8</accession>
<dbReference type="CDD" id="cd08603">
    <property type="entry name" value="GDPD_SHV3_repeat_1"/>
    <property type="match status" value="1"/>
</dbReference>
<organism evidence="9 10">
    <name type="scientific">Zingiber officinale</name>
    <name type="common">Ginger</name>
    <name type="synonym">Amomum zingiber</name>
    <dbReference type="NCBI Taxonomy" id="94328"/>
    <lineage>
        <taxon>Eukaryota</taxon>
        <taxon>Viridiplantae</taxon>
        <taxon>Streptophyta</taxon>
        <taxon>Embryophyta</taxon>
        <taxon>Tracheophyta</taxon>
        <taxon>Spermatophyta</taxon>
        <taxon>Magnoliopsida</taxon>
        <taxon>Liliopsida</taxon>
        <taxon>Zingiberales</taxon>
        <taxon>Zingiberaceae</taxon>
        <taxon>Zingiber</taxon>
    </lineage>
</organism>
<dbReference type="Proteomes" id="UP000734854">
    <property type="component" value="Unassembled WGS sequence"/>
</dbReference>
<sequence>MAKRSGVGVLAGFLMGFLLLFLRVGFTAAQNTSPWLTLSGRAPAVIAKGGFSGLFPDSSPIAYNFVSLASSNDTTLWCNVQLTKDGIGVCLPDINLDNCTDIVSSYPQSRTSYVVNGVNTSGWFSVDFTINDLSQVYLKQAIYSRTPKFDGYPILPVDVLGAQINHSALWLNIQHNAFYTQHNLSMRNFLLSEVRRIIVDYVSSPEVAFLSGIAPRLRNTRTKLIFRFLDKSISEPSTNRTYGFLLSNLTFIKTFASGILVPKNYIWPVSSDNYLLPHTSIVNDAHKAGLEIYAADFSNDNILSFNYSYDPLAEYLMYINNGVFSVDGVLTDFPITPSEAIGCFSQLNKSSVDHGKPLIISHKGASGDYPDCTDLAYQKAVDDGADVIDCPVQVTKDGHLICMSSIDLTDSTTVTRSQFSSQFSRIPQLKSTLGIYTFNLSLDQIQKNLKPLISQPFASSTMVRNPLYKNSGAFMTLSDFLTFAKNKPLSGVLISIEVSKETIIHISNPNEYHQNSSNSIVLKTAILDDI</sequence>
<dbReference type="PANTHER" id="PTHR43620">
    <property type="entry name" value="GLYCEROPHOSPHORYL DIESTER PHOSPHODIESTERASE"/>
    <property type="match status" value="1"/>
</dbReference>
<evidence type="ECO:0000256" key="5">
    <source>
        <dbReference type="ARBA" id="ARBA00022801"/>
    </source>
</evidence>
<feature type="signal peptide" evidence="7">
    <location>
        <begin position="1"/>
        <end position="29"/>
    </location>
</feature>
<dbReference type="Pfam" id="PF03009">
    <property type="entry name" value="GDPD"/>
    <property type="match status" value="1"/>
</dbReference>
<evidence type="ECO:0000256" key="6">
    <source>
        <dbReference type="ARBA" id="ARBA00047512"/>
    </source>
</evidence>
<dbReference type="InterPro" id="IPR017946">
    <property type="entry name" value="PLC-like_Pdiesterase_TIM-brl"/>
</dbReference>
<evidence type="ECO:0000256" key="7">
    <source>
        <dbReference type="SAM" id="SignalP"/>
    </source>
</evidence>